<keyword evidence="8" id="KW-1185">Reference proteome</keyword>
<evidence type="ECO:0000256" key="5">
    <source>
        <dbReference type="ARBA" id="ARBA00023157"/>
    </source>
</evidence>
<sequence length="90" mass="9647">MGKLENHCGNGKQSVFFICILISVGLLAVAPRDAEGYIGACAKELNPDSCIVPACQAQCFTTHKGWGHCALSSLDGIFHCVCYYPCTHDP</sequence>
<keyword evidence="4" id="KW-0611">Plant defense</keyword>
<dbReference type="EMBL" id="CAMGYJ010000004">
    <property type="protein sequence ID" value="CAI0402730.1"/>
    <property type="molecule type" value="Genomic_DNA"/>
</dbReference>
<evidence type="ECO:0000256" key="6">
    <source>
        <dbReference type="SAM" id="Phobius"/>
    </source>
</evidence>
<evidence type="ECO:0000313" key="7">
    <source>
        <dbReference type="EMBL" id="CAI0402730.1"/>
    </source>
</evidence>
<keyword evidence="2" id="KW-0929">Antimicrobial</keyword>
<dbReference type="GO" id="GO:0050832">
    <property type="term" value="P:defense response to fungus"/>
    <property type="evidence" value="ECO:0007669"/>
    <property type="project" value="UniProtKB-KW"/>
</dbReference>
<accession>A0AAV0IZZ0</accession>
<dbReference type="Pfam" id="PF07333">
    <property type="entry name" value="SLR1-BP"/>
    <property type="match status" value="1"/>
</dbReference>
<evidence type="ECO:0000256" key="1">
    <source>
        <dbReference type="ARBA" id="ARBA00006722"/>
    </source>
</evidence>
<organism evidence="7 8">
    <name type="scientific">Linum tenue</name>
    <dbReference type="NCBI Taxonomy" id="586396"/>
    <lineage>
        <taxon>Eukaryota</taxon>
        <taxon>Viridiplantae</taxon>
        <taxon>Streptophyta</taxon>
        <taxon>Embryophyta</taxon>
        <taxon>Tracheophyta</taxon>
        <taxon>Spermatophyta</taxon>
        <taxon>Magnoliopsida</taxon>
        <taxon>eudicotyledons</taxon>
        <taxon>Gunneridae</taxon>
        <taxon>Pentapetalae</taxon>
        <taxon>rosids</taxon>
        <taxon>fabids</taxon>
        <taxon>Malpighiales</taxon>
        <taxon>Linaceae</taxon>
        <taxon>Linum</taxon>
    </lineage>
</organism>
<evidence type="ECO:0000256" key="4">
    <source>
        <dbReference type="ARBA" id="ARBA00022821"/>
    </source>
</evidence>
<feature type="transmembrane region" description="Helical" evidence="6">
    <location>
        <begin position="12"/>
        <end position="30"/>
    </location>
</feature>
<dbReference type="GO" id="GO:0031640">
    <property type="term" value="P:killing of cells of another organism"/>
    <property type="evidence" value="ECO:0007669"/>
    <property type="project" value="UniProtKB-KW"/>
</dbReference>
<keyword evidence="5" id="KW-1015">Disulfide bond</keyword>
<keyword evidence="6" id="KW-1133">Transmembrane helix</keyword>
<dbReference type="Proteomes" id="UP001154282">
    <property type="component" value="Unassembled WGS sequence"/>
</dbReference>
<comment type="caution">
    <text evidence="7">The sequence shown here is derived from an EMBL/GenBank/DDBJ whole genome shotgun (WGS) entry which is preliminary data.</text>
</comment>
<keyword evidence="6" id="KW-0812">Transmembrane</keyword>
<name>A0AAV0IZZ0_9ROSI</name>
<gene>
    <name evidence="7" type="ORF">LITE_LOCUS11740</name>
</gene>
<keyword evidence="3" id="KW-0295">Fungicide</keyword>
<protein>
    <submittedName>
        <fullName evidence="7">Uncharacterized protein</fullName>
    </submittedName>
</protein>
<evidence type="ECO:0000256" key="2">
    <source>
        <dbReference type="ARBA" id="ARBA00022529"/>
    </source>
</evidence>
<evidence type="ECO:0000256" key="3">
    <source>
        <dbReference type="ARBA" id="ARBA00022577"/>
    </source>
</evidence>
<comment type="similarity">
    <text evidence="1">Belongs to the DEFL family.</text>
</comment>
<dbReference type="AlphaFoldDB" id="A0AAV0IZZ0"/>
<dbReference type="InterPro" id="IPR010851">
    <property type="entry name" value="DEFL"/>
</dbReference>
<proteinExistence type="inferred from homology"/>
<keyword evidence="6" id="KW-0472">Membrane</keyword>
<reference evidence="7" key="1">
    <citation type="submission" date="2022-08" db="EMBL/GenBank/DDBJ databases">
        <authorList>
            <person name="Gutierrez-Valencia J."/>
        </authorList>
    </citation>
    <scope>NUCLEOTIDE SEQUENCE</scope>
</reference>
<evidence type="ECO:0000313" key="8">
    <source>
        <dbReference type="Proteomes" id="UP001154282"/>
    </source>
</evidence>